<sequence>MPWPQRLTAQIGRQLKYWRAQRGITARQLADRCEQLGYRVEYQVIANIEVGRRAYVGVAELLVFAAALAVPPALLLFPVGTGERVEPVPGASQGDGWDAYRLFTGELGVSVLSQRADETAIPSVQRYPDDGVLAVYRRHDRHVRDWARHAHHNPDAAAATLEALAAVRREMTAHGWVPPVLDPDVTSALSAVGQ</sequence>
<evidence type="ECO:0000313" key="2">
    <source>
        <dbReference type="EMBL" id="PVZ07862.1"/>
    </source>
</evidence>
<dbReference type="InterPro" id="IPR010982">
    <property type="entry name" value="Lambda_DNA-bd_dom_sf"/>
</dbReference>
<dbReference type="GO" id="GO:0003677">
    <property type="term" value="F:DNA binding"/>
    <property type="evidence" value="ECO:0007669"/>
    <property type="project" value="InterPro"/>
</dbReference>
<evidence type="ECO:0000259" key="1">
    <source>
        <dbReference type="PROSITE" id="PS50943"/>
    </source>
</evidence>
<name>A0A2U1F6T6_9PSEU</name>
<dbReference type="SMART" id="SM00530">
    <property type="entry name" value="HTH_XRE"/>
    <property type="match status" value="1"/>
</dbReference>
<gene>
    <name evidence="2" type="ORF">C8D89_11015</name>
</gene>
<dbReference type="CDD" id="cd00093">
    <property type="entry name" value="HTH_XRE"/>
    <property type="match status" value="1"/>
</dbReference>
<comment type="caution">
    <text evidence="2">The sequence shown here is derived from an EMBL/GenBank/DDBJ whole genome shotgun (WGS) entry which is preliminary data.</text>
</comment>
<dbReference type="Gene3D" id="1.10.260.40">
    <property type="entry name" value="lambda repressor-like DNA-binding domains"/>
    <property type="match status" value="1"/>
</dbReference>
<dbReference type="InterPro" id="IPR001387">
    <property type="entry name" value="Cro/C1-type_HTH"/>
</dbReference>
<protein>
    <recommendedName>
        <fullName evidence="1">HTH cro/C1-type domain-containing protein</fullName>
    </recommendedName>
</protein>
<dbReference type="PROSITE" id="PS50943">
    <property type="entry name" value="HTH_CROC1"/>
    <property type="match status" value="1"/>
</dbReference>
<evidence type="ECO:0000313" key="3">
    <source>
        <dbReference type="Proteomes" id="UP000245639"/>
    </source>
</evidence>
<dbReference type="SUPFAM" id="SSF47413">
    <property type="entry name" value="lambda repressor-like DNA-binding domains"/>
    <property type="match status" value="1"/>
</dbReference>
<dbReference type="AlphaFoldDB" id="A0A2U1F6T6"/>
<proteinExistence type="predicted"/>
<feature type="domain" description="HTH cro/C1-type" evidence="1">
    <location>
        <begin position="15"/>
        <end position="75"/>
    </location>
</feature>
<organism evidence="2 3">
    <name type="scientific">Actinomycetospora cinnamomea</name>
    <dbReference type="NCBI Taxonomy" id="663609"/>
    <lineage>
        <taxon>Bacteria</taxon>
        <taxon>Bacillati</taxon>
        <taxon>Actinomycetota</taxon>
        <taxon>Actinomycetes</taxon>
        <taxon>Pseudonocardiales</taxon>
        <taxon>Pseudonocardiaceae</taxon>
        <taxon>Actinomycetospora</taxon>
    </lineage>
</organism>
<accession>A0A2U1F6T6</accession>
<keyword evidence="3" id="KW-1185">Reference proteome</keyword>
<dbReference type="EMBL" id="QEKW01000010">
    <property type="protein sequence ID" value="PVZ07862.1"/>
    <property type="molecule type" value="Genomic_DNA"/>
</dbReference>
<reference evidence="2 3" key="1">
    <citation type="submission" date="2018-04" db="EMBL/GenBank/DDBJ databases">
        <title>Genomic Encyclopedia of Type Strains, Phase IV (KMG-IV): sequencing the most valuable type-strain genomes for metagenomic binning, comparative biology and taxonomic classification.</title>
        <authorList>
            <person name="Goeker M."/>
        </authorList>
    </citation>
    <scope>NUCLEOTIDE SEQUENCE [LARGE SCALE GENOMIC DNA]</scope>
    <source>
        <strain evidence="2 3">DSM 45771</strain>
    </source>
</reference>
<dbReference type="Proteomes" id="UP000245639">
    <property type="component" value="Unassembled WGS sequence"/>
</dbReference>